<dbReference type="AlphaFoldDB" id="X1GAV6"/>
<keyword evidence="1" id="KW-0812">Transmembrane</keyword>
<feature type="non-terminal residue" evidence="2">
    <location>
        <position position="1"/>
    </location>
</feature>
<feature type="transmembrane region" description="Helical" evidence="1">
    <location>
        <begin position="41"/>
        <end position="61"/>
    </location>
</feature>
<name>X1GAV6_9ZZZZ</name>
<keyword evidence="1" id="KW-1133">Transmembrane helix</keyword>
<reference evidence="2" key="1">
    <citation type="journal article" date="2014" name="Front. Microbiol.">
        <title>High frequency of phylogenetically diverse reductive dehalogenase-homologous genes in deep subseafloor sedimentary metagenomes.</title>
        <authorList>
            <person name="Kawai M."/>
            <person name="Futagami T."/>
            <person name="Toyoda A."/>
            <person name="Takaki Y."/>
            <person name="Nishi S."/>
            <person name="Hori S."/>
            <person name="Arai W."/>
            <person name="Tsubouchi T."/>
            <person name="Morono Y."/>
            <person name="Uchiyama I."/>
            <person name="Ito T."/>
            <person name="Fujiyama A."/>
            <person name="Inagaki F."/>
            <person name="Takami H."/>
        </authorList>
    </citation>
    <scope>NUCLEOTIDE SEQUENCE</scope>
    <source>
        <strain evidence="2">Expedition CK06-06</strain>
    </source>
</reference>
<organism evidence="2">
    <name type="scientific">marine sediment metagenome</name>
    <dbReference type="NCBI Taxonomy" id="412755"/>
    <lineage>
        <taxon>unclassified sequences</taxon>
        <taxon>metagenomes</taxon>
        <taxon>ecological metagenomes</taxon>
    </lineage>
</organism>
<keyword evidence="1" id="KW-0472">Membrane</keyword>
<proteinExistence type="predicted"/>
<evidence type="ECO:0000313" key="2">
    <source>
        <dbReference type="EMBL" id="GAH55016.1"/>
    </source>
</evidence>
<dbReference type="EMBL" id="BARU01019634">
    <property type="protein sequence ID" value="GAH55016.1"/>
    <property type="molecule type" value="Genomic_DNA"/>
</dbReference>
<protein>
    <submittedName>
        <fullName evidence="2">Uncharacterized protein</fullName>
    </submittedName>
</protein>
<accession>X1GAV6</accession>
<feature type="transmembrane region" description="Helical" evidence="1">
    <location>
        <begin position="6"/>
        <end position="29"/>
    </location>
</feature>
<sequence>ISGLILVTIAFGLTTILTMLTIIAVSSWGVKFLRLGRLERYVHALAGGMIFISGLSVQFLGL</sequence>
<comment type="caution">
    <text evidence="2">The sequence shown here is derived from an EMBL/GenBank/DDBJ whole genome shotgun (WGS) entry which is preliminary data.</text>
</comment>
<gene>
    <name evidence="2" type="ORF">S03H2_32316</name>
</gene>
<evidence type="ECO:0000256" key="1">
    <source>
        <dbReference type="SAM" id="Phobius"/>
    </source>
</evidence>